<dbReference type="PANTHER" id="PTHR48111:SF76">
    <property type="entry name" value="TWO-COMPONENT RESPONSE REGULATOR"/>
    <property type="match status" value="1"/>
</dbReference>
<evidence type="ECO:0000256" key="2">
    <source>
        <dbReference type="ARBA" id="ARBA00023012"/>
    </source>
</evidence>
<accession>A0A1T4KC89</accession>
<feature type="modified residue" description="4-aspartylphosphate" evidence="6">
    <location>
        <position position="51"/>
    </location>
</feature>
<evidence type="ECO:0000259" key="8">
    <source>
        <dbReference type="PROSITE" id="PS50110"/>
    </source>
</evidence>
<evidence type="ECO:0000313" key="10">
    <source>
        <dbReference type="EMBL" id="OPX55985.1"/>
    </source>
</evidence>
<sequence length="234" mass="26478">MNLLVVEDDVTIAQFICNGFKALGFTVSHVSDGYDALNLMVETPFDVAIVDLMLPSLDGLSLIRSLRERGYALPILILSARHTVNDRVQGLETGSDDYLVKPFSFVELQARVQALLRRRQQQVPEATVLQLADLSLDLLSKKVTRQGQTVVLQPREFALLEYLLRHQGKVLSKTMILEQVWDYQFDPQTNVVDVLVCRLRAKLDKAFTPKLLHTLRGVGYVLRVEPSERATHDH</sequence>
<dbReference type="RefSeq" id="WP_078743661.1">
    <property type="nucleotide sequence ID" value="NZ_FUXG01000001.1"/>
</dbReference>
<dbReference type="GO" id="GO:0006355">
    <property type="term" value="P:regulation of DNA-templated transcription"/>
    <property type="evidence" value="ECO:0007669"/>
    <property type="project" value="InterPro"/>
</dbReference>
<dbReference type="AlphaFoldDB" id="A0A1T4KC89"/>
<organism evidence="10 11">
    <name type="scientific">Oceanospirillum multiglobuliferum</name>
    <dbReference type="NCBI Taxonomy" id="64969"/>
    <lineage>
        <taxon>Bacteria</taxon>
        <taxon>Pseudomonadati</taxon>
        <taxon>Pseudomonadota</taxon>
        <taxon>Gammaproteobacteria</taxon>
        <taxon>Oceanospirillales</taxon>
        <taxon>Oceanospirillaceae</taxon>
        <taxon>Oceanospirillum</taxon>
    </lineage>
</organism>
<keyword evidence="11" id="KW-1185">Reference proteome</keyword>
<gene>
    <name evidence="10" type="ORF">BTE48_05315</name>
</gene>
<evidence type="ECO:0000256" key="3">
    <source>
        <dbReference type="ARBA" id="ARBA00023015"/>
    </source>
</evidence>
<dbReference type="PROSITE" id="PS51755">
    <property type="entry name" value="OMPR_PHOB"/>
    <property type="match status" value="1"/>
</dbReference>
<dbReference type="Gene3D" id="1.10.10.10">
    <property type="entry name" value="Winged helix-like DNA-binding domain superfamily/Winged helix DNA-binding domain"/>
    <property type="match status" value="1"/>
</dbReference>
<evidence type="ECO:0000256" key="4">
    <source>
        <dbReference type="ARBA" id="ARBA00023125"/>
    </source>
</evidence>
<comment type="caution">
    <text evidence="10">The sequence shown here is derived from an EMBL/GenBank/DDBJ whole genome shotgun (WGS) entry which is preliminary data.</text>
</comment>
<dbReference type="InterPro" id="IPR001867">
    <property type="entry name" value="OmpR/PhoB-type_DNA-bd"/>
</dbReference>
<dbReference type="STRING" id="64969.SAMN02745127_00022"/>
<dbReference type="Pfam" id="PF00072">
    <property type="entry name" value="Response_reg"/>
    <property type="match status" value="1"/>
</dbReference>
<dbReference type="PROSITE" id="PS50110">
    <property type="entry name" value="RESPONSE_REGULATORY"/>
    <property type="match status" value="1"/>
</dbReference>
<dbReference type="Pfam" id="PF00486">
    <property type="entry name" value="Trans_reg_C"/>
    <property type="match status" value="1"/>
</dbReference>
<evidence type="ECO:0000256" key="1">
    <source>
        <dbReference type="ARBA" id="ARBA00022553"/>
    </source>
</evidence>
<dbReference type="EMBL" id="MTSM01000005">
    <property type="protein sequence ID" value="OPX55985.1"/>
    <property type="molecule type" value="Genomic_DNA"/>
</dbReference>
<feature type="DNA-binding region" description="OmpR/PhoB-type" evidence="7">
    <location>
        <begin position="126"/>
        <end position="224"/>
    </location>
</feature>
<feature type="domain" description="Response regulatory" evidence="8">
    <location>
        <begin position="2"/>
        <end position="116"/>
    </location>
</feature>
<evidence type="ECO:0000313" key="11">
    <source>
        <dbReference type="Proteomes" id="UP000191418"/>
    </source>
</evidence>
<name>A0A1T4KC89_9GAMM</name>
<evidence type="ECO:0000259" key="9">
    <source>
        <dbReference type="PROSITE" id="PS51755"/>
    </source>
</evidence>
<evidence type="ECO:0000256" key="7">
    <source>
        <dbReference type="PROSITE-ProRule" id="PRU01091"/>
    </source>
</evidence>
<evidence type="ECO:0000256" key="6">
    <source>
        <dbReference type="PROSITE-ProRule" id="PRU00169"/>
    </source>
</evidence>
<dbReference type="InterPro" id="IPR011006">
    <property type="entry name" value="CheY-like_superfamily"/>
</dbReference>
<dbReference type="Gene3D" id="6.10.250.690">
    <property type="match status" value="1"/>
</dbReference>
<dbReference type="CDD" id="cd00383">
    <property type="entry name" value="trans_reg_C"/>
    <property type="match status" value="1"/>
</dbReference>
<dbReference type="GO" id="GO:0000156">
    <property type="term" value="F:phosphorelay response regulator activity"/>
    <property type="evidence" value="ECO:0007669"/>
    <property type="project" value="TreeGrafter"/>
</dbReference>
<dbReference type="OrthoDB" id="9802426at2"/>
<keyword evidence="2" id="KW-0902">Two-component regulatory system</keyword>
<keyword evidence="3" id="KW-0805">Transcription regulation</keyword>
<dbReference type="GO" id="GO:0032993">
    <property type="term" value="C:protein-DNA complex"/>
    <property type="evidence" value="ECO:0007669"/>
    <property type="project" value="TreeGrafter"/>
</dbReference>
<protein>
    <submittedName>
        <fullName evidence="10">DNA-binding response regulator</fullName>
    </submittedName>
</protein>
<dbReference type="Gene3D" id="3.40.50.2300">
    <property type="match status" value="1"/>
</dbReference>
<dbReference type="Proteomes" id="UP000191418">
    <property type="component" value="Unassembled WGS sequence"/>
</dbReference>
<evidence type="ECO:0000256" key="5">
    <source>
        <dbReference type="ARBA" id="ARBA00023163"/>
    </source>
</evidence>
<dbReference type="FunFam" id="1.10.10.10:FF:000005">
    <property type="entry name" value="Two-component system response regulator"/>
    <property type="match status" value="1"/>
</dbReference>
<dbReference type="SMART" id="SM00862">
    <property type="entry name" value="Trans_reg_C"/>
    <property type="match status" value="1"/>
</dbReference>
<keyword evidence="1 6" id="KW-0597">Phosphoprotein</keyword>
<feature type="domain" description="OmpR/PhoB-type" evidence="9">
    <location>
        <begin position="126"/>
        <end position="224"/>
    </location>
</feature>
<dbReference type="GO" id="GO:0005829">
    <property type="term" value="C:cytosol"/>
    <property type="evidence" value="ECO:0007669"/>
    <property type="project" value="TreeGrafter"/>
</dbReference>
<dbReference type="CDD" id="cd17624">
    <property type="entry name" value="REC_OmpR_PmrA-like"/>
    <property type="match status" value="1"/>
</dbReference>
<keyword evidence="4 7" id="KW-0238">DNA-binding</keyword>
<dbReference type="GO" id="GO:0000976">
    <property type="term" value="F:transcription cis-regulatory region binding"/>
    <property type="evidence" value="ECO:0007669"/>
    <property type="project" value="TreeGrafter"/>
</dbReference>
<keyword evidence="5" id="KW-0804">Transcription</keyword>
<reference evidence="10 11" key="1">
    <citation type="submission" date="2017-01" db="EMBL/GenBank/DDBJ databases">
        <title>Genome Sequencing of a Marine Spirillum, Oceanospirillum multiglobuliferum ATCC 33336, from Japan.</title>
        <authorList>
            <person name="Carney J.G."/>
            <person name="Trachtenberg A.M."/>
            <person name="Rheaume B.A."/>
            <person name="Linnane J.D."/>
            <person name="Pitts N.L."/>
            <person name="Mykles D.L."/>
            <person name="Maclea K.S."/>
        </authorList>
    </citation>
    <scope>NUCLEOTIDE SEQUENCE [LARGE SCALE GENOMIC DNA]</scope>
    <source>
        <strain evidence="10 11">ATCC 33336</strain>
    </source>
</reference>
<dbReference type="SUPFAM" id="SSF52172">
    <property type="entry name" value="CheY-like"/>
    <property type="match status" value="1"/>
</dbReference>
<dbReference type="PANTHER" id="PTHR48111">
    <property type="entry name" value="REGULATOR OF RPOS"/>
    <property type="match status" value="1"/>
</dbReference>
<dbReference type="SMART" id="SM00448">
    <property type="entry name" value="REC"/>
    <property type="match status" value="1"/>
</dbReference>
<dbReference type="InterPro" id="IPR001789">
    <property type="entry name" value="Sig_transdc_resp-reg_receiver"/>
</dbReference>
<dbReference type="InterPro" id="IPR039420">
    <property type="entry name" value="WalR-like"/>
</dbReference>
<proteinExistence type="predicted"/>
<dbReference type="InterPro" id="IPR036388">
    <property type="entry name" value="WH-like_DNA-bd_sf"/>
</dbReference>